<evidence type="ECO:0000256" key="1">
    <source>
        <dbReference type="SAM" id="Coils"/>
    </source>
</evidence>
<evidence type="ECO:0000313" key="4">
    <source>
        <dbReference type="Proteomes" id="UP000671879"/>
    </source>
</evidence>
<dbReference type="InterPro" id="IPR024419">
    <property type="entry name" value="YvrJ"/>
</dbReference>
<protein>
    <submittedName>
        <fullName evidence="3">YvrJ family protein</fullName>
    </submittedName>
</protein>
<dbReference type="KEGG" id="aram:KAR29_11400"/>
<gene>
    <name evidence="3" type="ORF">KAR29_11400</name>
</gene>
<keyword evidence="1" id="KW-0175">Coiled coil</keyword>
<proteinExistence type="predicted"/>
<name>A0A9Q7EUS0_9BACT</name>
<dbReference type="Proteomes" id="UP000671879">
    <property type="component" value="Chromosome"/>
</dbReference>
<keyword evidence="2" id="KW-0812">Transmembrane</keyword>
<organism evidence="3 4">
    <name type="scientific">Aminithiophilus ramosus</name>
    <dbReference type="NCBI Taxonomy" id="3029084"/>
    <lineage>
        <taxon>Bacteria</taxon>
        <taxon>Thermotogati</taxon>
        <taxon>Synergistota</taxon>
        <taxon>Synergistia</taxon>
        <taxon>Synergistales</taxon>
        <taxon>Aminithiophilaceae</taxon>
        <taxon>Aminithiophilus</taxon>
    </lineage>
</organism>
<dbReference type="Pfam" id="PF12841">
    <property type="entry name" value="YvrJ"/>
    <property type="match status" value="1"/>
</dbReference>
<evidence type="ECO:0000313" key="3">
    <source>
        <dbReference type="EMBL" id="QTX31913.1"/>
    </source>
</evidence>
<accession>A0A9Q7EUS0</accession>
<dbReference type="EMBL" id="CP072943">
    <property type="protein sequence ID" value="QTX31913.1"/>
    <property type="molecule type" value="Genomic_DNA"/>
</dbReference>
<feature type="transmembrane region" description="Helical" evidence="2">
    <location>
        <begin position="6"/>
        <end position="23"/>
    </location>
</feature>
<reference evidence="4" key="1">
    <citation type="submission" date="2021-04" db="EMBL/GenBank/DDBJ databases">
        <title>A novel Synergistetes isolate from a pyrite-forming mixed culture.</title>
        <authorList>
            <person name="Bunk B."/>
            <person name="Sproer C."/>
            <person name="Spring S."/>
            <person name="Pester M."/>
        </authorList>
    </citation>
    <scope>NUCLEOTIDE SEQUENCE [LARGE SCALE GENOMIC DNA]</scope>
    <source>
        <strain evidence="4">J.5.4.2-T.3.5.2</strain>
    </source>
</reference>
<evidence type="ECO:0000256" key="2">
    <source>
        <dbReference type="SAM" id="Phobius"/>
    </source>
</evidence>
<dbReference type="AlphaFoldDB" id="A0A9Q7EUS0"/>
<keyword evidence="2" id="KW-1133">Transmembrane helix</keyword>
<keyword evidence="4" id="KW-1185">Reference proteome</keyword>
<keyword evidence="2" id="KW-0472">Membrane</keyword>
<sequence>MEGFIQILAQGGFAVAVAAYLLVRMESRLEALTRALQDLQVILARLEANR</sequence>
<dbReference type="RefSeq" id="WP_274373110.1">
    <property type="nucleotide sequence ID" value="NZ_CP072943.1"/>
</dbReference>
<feature type="coiled-coil region" evidence="1">
    <location>
        <begin position="22"/>
        <end position="49"/>
    </location>
</feature>